<evidence type="ECO:0000313" key="5">
    <source>
        <dbReference type="EMBL" id="KAB5569306.1"/>
    </source>
</evidence>
<dbReference type="AlphaFoldDB" id="A0A5N5NSE3"/>
<protein>
    <submittedName>
        <fullName evidence="5">Uncharacterized protein</fullName>
    </submittedName>
</protein>
<keyword evidence="6" id="KW-1185">Reference proteome</keyword>
<name>A0A5N5NSE3_9ROSI</name>
<keyword evidence="3" id="KW-1133">Transmembrane helix</keyword>
<evidence type="ECO:0000256" key="2">
    <source>
        <dbReference type="ARBA" id="ARBA00022692"/>
    </source>
</evidence>
<dbReference type="EMBL" id="VDCV01000002">
    <property type="protein sequence ID" value="KAB5569306.1"/>
    <property type="molecule type" value="Genomic_DNA"/>
</dbReference>
<gene>
    <name evidence="5" type="ORF">DKX38_003099</name>
</gene>
<evidence type="ECO:0000256" key="1">
    <source>
        <dbReference type="ARBA" id="ARBA00004141"/>
    </source>
</evidence>
<sequence>MILRSESGQSLNFSMPNAGINGVKFELSWKQSLNMNNLILHLTASHTTDYQHPMLIFNTLVVIVLVAKFPNMHEVRIFGINADK</sequence>
<keyword evidence="2" id="KW-0812">Transmembrane</keyword>
<organism evidence="5 6">
    <name type="scientific">Salix brachista</name>
    <dbReference type="NCBI Taxonomy" id="2182728"/>
    <lineage>
        <taxon>Eukaryota</taxon>
        <taxon>Viridiplantae</taxon>
        <taxon>Streptophyta</taxon>
        <taxon>Embryophyta</taxon>
        <taxon>Tracheophyta</taxon>
        <taxon>Spermatophyta</taxon>
        <taxon>Magnoliopsida</taxon>
        <taxon>eudicotyledons</taxon>
        <taxon>Gunneridae</taxon>
        <taxon>Pentapetalae</taxon>
        <taxon>rosids</taxon>
        <taxon>fabids</taxon>
        <taxon>Malpighiales</taxon>
        <taxon>Salicaceae</taxon>
        <taxon>Saliceae</taxon>
        <taxon>Salix</taxon>
    </lineage>
</organism>
<proteinExistence type="predicted"/>
<dbReference type="GO" id="GO:0005789">
    <property type="term" value="C:endoplasmic reticulum membrane"/>
    <property type="evidence" value="ECO:0007669"/>
    <property type="project" value="InterPro"/>
</dbReference>
<evidence type="ECO:0000256" key="4">
    <source>
        <dbReference type="ARBA" id="ARBA00023136"/>
    </source>
</evidence>
<comment type="subcellular location">
    <subcellularLocation>
        <location evidence="1">Membrane</location>
        <topology evidence="1">Multi-pass membrane protein</topology>
    </subcellularLocation>
</comment>
<dbReference type="Proteomes" id="UP000326939">
    <property type="component" value="Chromosome 2"/>
</dbReference>
<evidence type="ECO:0000313" key="6">
    <source>
        <dbReference type="Proteomes" id="UP000326939"/>
    </source>
</evidence>
<accession>A0A5N5NSE3</accession>
<dbReference type="Pfam" id="PF04061">
    <property type="entry name" value="ORMDL"/>
    <property type="match status" value="1"/>
</dbReference>
<dbReference type="InterPro" id="IPR007203">
    <property type="entry name" value="ORMDL"/>
</dbReference>
<keyword evidence="4" id="KW-0472">Membrane</keyword>
<dbReference type="PANTHER" id="PTHR12665">
    <property type="entry name" value="ORMDL PROTEINS"/>
    <property type="match status" value="1"/>
</dbReference>
<comment type="caution">
    <text evidence="5">The sequence shown here is derived from an EMBL/GenBank/DDBJ whole genome shotgun (WGS) entry which is preliminary data.</text>
</comment>
<evidence type="ECO:0000256" key="3">
    <source>
        <dbReference type="ARBA" id="ARBA00022989"/>
    </source>
</evidence>
<reference evidence="6" key="1">
    <citation type="journal article" date="2019" name="Gigascience">
        <title>De novo genome assembly of the endangered Acer yangbiense, a plant species with extremely small populations endemic to Yunnan Province, China.</title>
        <authorList>
            <person name="Yang J."/>
            <person name="Wariss H.M."/>
            <person name="Tao L."/>
            <person name="Zhang R."/>
            <person name="Yun Q."/>
            <person name="Hollingsworth P."/>
            <person name="Dao Z."/>
            <person name="Luo G."/>
            <person name="Guo H."/>
            <person name="Ma Y."/>
            <person name="Sun W."/>
        </authorList>
    </citation>
    <scope>NUCLEOTIDE SEQUENCE [LARGE SCALE GENOMIC DNA]</scope>
    <source>
        <strain evidence="6">cv. br00</strain>
    </source>
</reference>